<accession>A0A4Y2JSY4</accession>
<protein>
    <submittedName>
        <fullName evidence="2">Uncharacterized protein</fullName>
    </submittedName>
</protein>
<proteinExistence type="predicted"/>
<evidence type="ECO:0000313" key="2">
    <source>
        <dbReference type="EMBL" id="GBM92432.1"/>
    </source>
</evidence>
<keyword evidence="3" id="KW-1185">Reference proteome</keyword>
<evidence type="ECO:0000256" key="1">
    <source>
        <dbReference type="SAM" id="MobiDB-lite"/>
    </source>
</evidence>
<gene>
    <name evidence="2" type="ORF">AVEN_81048_1</name>
</gene>
<organism evidence="2 3">
    <name type="scientific">Araneus ventricosus</name>
    <name type="common">Orbweaver spider</name>
    <name type="synonym">Epeira ventricosa</name>
    <dbReference type="NCBI Taxonomy" id="182803"/>
    <lineage>
        <taxon>Eukaryota</taxon>
        <taxon>Metazoa</taxon>
        <taxon>Ecdysozoa</taxon>
        <taxon>Arthropoda</taxon>
        <taxon>Chelicerata</taxon>
        <taxon>Arachnida</taxon>
        <taxon>Araneae</taxon>
        <taxon>Araneomorphae</taxon>
        <taxon>Entelegynae</taxon>
        <taxon>Araneoidea</taxon>
        <taxon>Araneidae</taxon>
        <taxon>Araneus</taxon>
    </lineage>
</organism>
<evidence type="ECO:0000313" key="3">
    <source>
        <dbReference type="Proteomes" id="UP000499080"/>
    </source>
</evidence>
<feature type="compositionally biased region" description="Basic residues" evidence="1">
    <location>
        <begin position="105"/>
        <end position="114"/>
    </location>
</feature>
<dbReference type="EMBL" id="BGPR01003788">
    <property type="protein sequence ID" value="GBM92432.1"/>
    <property type="molecule type" value="Genomic_DNA"/>
</dbReference>
<name>A0A4Y2JSY4_ARAVE</name>
<sequence>MTGRTAEKRRVAAWASRNEGYCAGTTVPDAVVVAGHSNVPVCLVESRGRILKKENSGSGSNTKINWYAFEHLTFMRDKTTTRHPSESVAIKIHNDQPAQSGVRPAIKKKDRLSE</sequence>
<feature type="region of interest" description="Disordered" evidence="1">
    <location>
        <begin position="80"/>
        <end position="114"/>
    </location>
</feature>
<reference evidence="2 3" key="1">
    <citation type="journal article" date="2019" name="Sci. Rep.">
        <title>Orb-weaving spider Araneus ventricosus genome elucidates the spidroin gene catalogue.</title>
        <authorList>
            <person name="Kono N."/>
            <person name="Nakamura H."/>
            <person name="Ohtoshi R."/>
            <person name="Moran D.A.P."/>
            <person name="Shinohara A."/>
            <person name="Yoshida Y."/>
            <person name="Fujiwara M."/>
            <person name="Mori M."/>
            <person name="Tomita M."/>
            <person name="Arakawa K."/>
        </authorList>
    </citation>
    <scope>NUCLEOTIDE SEQUENCE [LARGE SCALE GENOMIC DNA]</scope>
</reference>
<comment type="caution">
    <text evidence="2">The sequence shown here is derived from an EMBL/GenBank/DDBJ whole genome shotgun (WGS) entry which is preliminary data.</text>
</comment>
<dbReference type="AlphaFoldDB" id="A0A4Y2JSY4"/>
<dbReference type="Proteomes" id="UP000499080">
    <property type="component" value="Unassembled WGS sequence"/>
</dbReference>